<comment type="caution">
    <text evidence="2">The sequence shown here is derived from an EMBL/GenBank/DDBJ whole genome shotgun (WGS) entry which is preliminary data.</text>
</comment>
<accession>A0A397TBK2</accession>
<proteinExistence type="predicted"/>
<feature type="non-terminal residue" evidence="2">
    <location>
        <position position="1"/>
    </location>
</feature>
<keyword evidence="3" id="KW-1185">Reference proteome</keyword>
<evidence type="ECO:0000313" key="3">
    <source>
        <dbReference type="Proteomes" id="UP000265703"/>
    </source>
</evidence>
<dbReference type="EMBL" id="QKYT01000096">
    <property type="protein sequence ID" value="RIA93805.1"/>
    <property type="molecule type" value="Genomic_DNA"/>
</dbReference>
<dbReference type="AlphaFoldDB" id="A0A397TBK2"/>
<dbReference type="Proteomes" id="UP000265703">
    <property type="component" value="Unassembled WGS sequence"/>
</dbReference>
<keyword evidence="1" id="KW-1133">Transmembrane helix</keyword>
<organism evidence="2 3">
    <name type="scientific">Glomus cerebriforme</name>
    <dbReference type="NCBI Taxonomy" id="658196"/>
    <lineage>
        <taxon>Eukaryota</taxon>
        <taxon>Fungi</taxon>
        <taxon>Fungi incertae sedis</taxon>
        <taxon>Mucoromycota</taxon>
        <taxon>Glomeromycotina</taxon>
        <taxon>Glomeromycetes</taxon>
        <taxon>Glomerales</taxon>
        <taxon>Glomeraceae</taxon>
        <taxon>Glomus</taxon>
    </lineage>
</organism>
<sequence>ILTFFPHFISDPNCPDTFLFSILIFFSFIHFSSNCSFHFFSPCISVFSFLLIHFH</sequence>
<keyword evidence="1" id="KW-0812">Transmembrane</keyword>
<feature type="transmembrane region" description="Helical" evidence="1">
    <location>
        <begin position="20"/>
        <end position="52"/>
    </location>
</feature>
<evidence type="ECO:0000313" key="2">
    <source>
        <dbReference type="EMBL" id="RIA93805.1"/>
    </source>
</evidence>
<evidence type="ECO:0000256" key="1">
    <source>
        <dbReference type="SAM" id="Phobius"/>
    </source>
</evidence>
<name>A0A397TBK2_9GLOM</name>
<gene>
    <name evidence="2" type="ORF">C1645_761562</name>
</gene>
<protein>
    <submittedName>
        <fullName evidence="2">Uncharacterized protein</fullName>
    </submittedName>
</protein>
<reference evidence="2 3" key="1">
    <citation type="submission" date="2018-06" db="EMBL/GenBank/DDBJ databases">
        <title>Comparative genomics reveals the genomic features of Rhizophagus irregularis, R. cerebriforme, R. diaphanum and Gigaspora rosea, and their symbiotic lifestyle signature.</title>
        <authorList>
            <person name="Morin E."/>
            <person name="San Clemente H."/>
            <person name="Chen E.C.H."/>
            <person name="De La Providencia I."/>
            <person name="Hainaut M."/>
            <person name="Kuo A."/>
            <person name="Kohler A."/>
            <person name="Murat C."/>
            <person name="Tang N."/>
            <person name="Roy S."/>
            <person name="Loubradou J."/>
            <person name="Henrissat B."/>
            <person name="Grigoriev I.V."/>
            <person name="Corradi N."/>
            <person name="Roux C."/>
            <person name="Martin F.M."/>
        </authorList>
    </citation>
    <scope>NUCLEOTIDE SEQUENCE [LARGE SCALE GENOMIC DNA]</scope>
    <source>
        <strain evidence="2 3">DAOM 227022</strain>
    </source>
</reference>
<keyword evidence="1" id="KW-0472">Membrane</keyword>